<dbReference type="Proteomes" id="UP000190080">
    <property type="component" value="Unassembled WGS sequence"/>
</dbReference>
<comment type="similarity">
    <text evidence="1">Belongs to the ROK (NagC/XylR) family.</text>
</comment>
<sequence>MRNIASFDVGGTFIKYGVISEEGNILVKGKFETPSNNCKEEIPVVIIQRVKELESSCCIDAVGISTAGQIDTEKGEIIFASDNLPGYTGAKLSEEIMDKLGLRCFVENDVNCAALGELWKGAGEGKKSFVCIALGTGVGGAIIIDGKLYKGIGGSAGEIGHSIIDIHGEPCACGSNGCYERFASTSALIRRYSERSNIEVEKLSGELIVSKAKAGEELASEVYDEFLDNIVVGLVNVTHILDPGLIILGGGISAQGKPFFDEINLRFRKKVMKYYSGYTEIVQAKLENDAAIIGAAYNAFGNMTKICRLES</sequence>
<dbReference type="STRING" id="1450648.CLORY_04530"/>
<dbReference type="Gene3D" id="3.30.420.40">
    <property type="match status" value="2"/>
</dbReference>
<dbReference type="EC" id="2.7.1.2" evidence="2"/>
<comment type="caution">
    <text evidence="2">The sequence shown here is derived from an EMBL/GenBank/DDBJ whole genome shotgun (WGS) entry which is preliminary data.</text>
</comment>
<accession>A0A1V4IXT4</accession>
<gene>
    <name evidence="2" type="primary">glcK_1</name>
    <name evidence="2" type="ORF">CLORY_04530</name>
</gene>
<evidence type="ECO:0000313" key="2">
    <source>
        <dbReference type="EMBL" id="OPJ64585.1"/>
    </source>
</evidence>
<dbReference type="PANTHER" id="PTHR18964:SF149">
    <property type="entry name" value="BIFUNCTIONAL UDP-N-ACETYLGLUCOSAMINE 2-EPIMERASE_N-ACETYLMANNOSAMINE KINASE"/>
    <property type="match status" value="1"/>
</dbReference>
<evidence type="ECO:0000256" key="1">
    <source>
        <dbReference type="ARBA" id="ARBA00006479"/>
    </source>
</evidence>
<dbReference type="PANTHER" id="PTHR18964">
    <property type="entry name" value="ROK (REPRESSOR, ORF, KINASE) FAMILY"/>
    <property type="match status" value="1"/>
</dbReference>
<dbReference type="InterPro" id="IPR043129">
    <property type="entry name" value="ATPase_NBD"/>
</dbReference>
<organism evidence="2 3">
    <name type="scientific">Clostridium oryzae</name>
    <dbReference type="NCBI Taxonomy" id="1450648"/>
    <lineage>
        <taxon>Bacteria</taxon>
        <taxon>Bacillati</taxon>
        <taxon>Bacillota</taxon>
        <taxon>Clostridia</taxon>
        <taxon>Eubacteriales</taxon>
        <taxon>Clostridiaceae</taxon>
        <taxon>Clostridium</taxon>
    </lineage>
</organism>
<protein>
    <submittedName>
        <fullName evidence="2">Glucokinase</fullName>
        <ecNumber evidence="2">2.7.1.2</ecNumber>
    </submittedName>
</protein>
<reference evidence="2 3" key="1">
    <citation type="submission" date="2017-03" db="EMBL/GenBank/DDBJ databases">
        <title>Genome sequence of Clostridium oryzae DSM 28571.</title>
        <authorList>
            <person name="Poehlein A."/>
            <person name="Daniel R."/>
        </authorList>
    </citation>
    <scope>NUCLEOTIDE SEQUENCE [LARGE SCALE GENOMIC DNA]</scope>
    <source>
        <strain evidence="2 3">DSM 28571</strain>
    </source>
</reference>
<dbReference type="GO" id="GO:0004340">
    <property type="term" value="F:glucokinase activity"/>
    <property type="evidence" value="ECO:0007669"/>
    <property type="project" value="UniProtKB-EC"/>
</dbReference>
<dbReference type="CDD" id="cd24068">
    <property type="entry name" value="ASKHA_NBD_ROK_FnNanK-like"/>
    <property type="match status" value="1"/>
</dbReference>
<proteinExistence type="inferred from homology"/>
<dbReference type="SUPFAM" id="SSF53067">
    <property type="entry name" value="Actin-like ATPase domain"/>
    <property type="match status" value="1"/>
</dbReference>
<dbReference type="Pfam" id="PF00480">
    <property type="entry name" value="ROK"/>
    <property type="match status" value="1"/>
</dbReference>
<dbReference type="RefSeq" id="WP_079421911.1">
    <property type="nucleotide sequence ID" value="NZ_MZGV01000003.1"/>
</dbReference>
<keyword evidence="3" id="KW-1185">Reference proteome</keyword>
<name>A0A1V4IXT4_9CLOT</name>
<dbReference type="InterPro" id="IPR000600">
    <property type="entry name" value="ROK"/>
</dbReference>
<dbReference type="InterPro" id="IPR049874">
    <property type="entry name" value="ROK_cs"/>
</dbReference>
<dbReference type="PROSITE" id="PS01125">
    <property type="entry name" value="ROK"/>
    <property type="match status" value="1"/>
</dbReference>
<evidence type="ECO:0000313" key="3">
    <source>
        <dbReference type="Proteomes" id="UP000190080"/>
    </source>
</evidence>
<keyword evidence="2" id="KW-0418">Kinase</keyword>
<keyword evidence="2" id="KW-0808">Transferase</keyword>
<dbReference type="OrthoDB" id="9795247at2"/>
<dbReference type="EMBL" id="MZGV01000003">
    <property type="protein sequence ID" value="OPJ64585.1"/>
    <property type="molecule type" value="Genomic_DNA"/>
</dbReference>
<dbReference type="AlphaFoldDB" id="A0A1V4IXT4"/>